<dbReference type="AlphaFoldDB" id="A0A0D8XLK3"/>
<proteinExistence type="predicted"/>
<dbReference type="EMBL" id="KN716403">
    <property type="protein sequence ID" value="KJH45518.1"/>
    <property type="molecule type" value="Genomic_DNA"/>
</dbReference>
<reference evidence="1 2" key="1">
    <citation type="submission" date="2013-11" db="EMBL/GenBank/DDBJ databases">
        <title>Draft genome of the bovine lungworm Dictyocaulus viviparus.</title>
        <authorList>
            <person name="Mitreva M."/>
        </authorList>
    </citation>
    <scope>NUCLEOTIDE SEQUENCE [LARGE SCALE GENOMIC DNA]</scope>
    <source>
        <strain evidence="1 2">HannoverDv2000</strain>
    </source>
</reference>
<reference evidence="2" key="2">
    <citation type="journal article" date="2016" name="Sci. Rep.">
        <title>Dictyocaulus viviparus genome, variome and transcriptome elucidate lungworm biology and support future intervention.</title>
        <authorList>
            <person name="McNulty S.N."/>
            <person name="Strube C."/>
            <person name="Rosa B.A."/>
            <person name="Martin J.C."/>
            <person name="Tyagi R."/>
            <person name="Choi Y.J."/>
            <person name="Wang Q."/>
            <person name="Hallsworth Pepin K."/>
            <person name="Zhang X."/>
            <person name="Ozersky P."/>
            <person name="Wilson R.K."/>
            <person name="Sternberg P.W."/>
            <person name="Gasser R.B."/>
            <person name="Mitreva M."/>
        </authorList>
    </citation>
    <scope>NUCLEOTIDE SEQUENCE [LARGE SCALE GENOMIC DNA]</scope>
    <source>
        <strain evidence="2">HannoverDv2000</strain>
    </source>
</reference>
<evidence type="ECO:0000313" key="1">
    <source>
        <dbReference type="EMBL" id="KJH45518.1"/>
    </source>
</evidence>
<name>A0A0D8XLK3_DICVI</name>
<gene>
    <name evidence="1" type="ORF">DICVIV_08435</name>
</gene>
<organism evidence="1 2">
    <name type="scientific">Dictyocaulus viviparus</name>
    <name type="common">Bovine lungworm</name>
    <dbReference type="NCBI Taxonomy" id="29172"/>
    <lineage>
        <taxon>Eukaryota</taxon>
        <taxon>Metazoa</taxon>
        <taxon>Ecdysozoa</taxon>
        <taxon>Nematoda</taxon>
        <taxon>Chromadorea</taxon>
        <taxon>Rhabditida</taxon>
        <taxon>Rhabditina</taxon>
        <taxon>Rhabditomorpha</taxon>
        <taxon>Strongyloidea</taxon>
        <taxon>Metastrongylidae</taxon>
        <taxon>Dictyocaulus</taxon>
    </lineage>
</organism>
<dbReference type="Proteomes" id="UP000053766">
    <property type="component" value="Unassembled WGS sequence"/>
</dbReference>
<protein>
    <submittedName>
        <fullName evidence="1">Uncharacterized protein</fullName>
    </submittedName>
</protein>
<keyword evidence="2" id="KW-1185">Reference proteome</keyword>
<sequence>MAPGTSPTVFNSHLRYIVEKLIADLHSLFILAAYDRDFSMGHMDFVSLSRLSIGKAKGSMSLKFLKRDQCYRGWLRTMSRQRKDDPECEIEMKDL</sequence>
<evidence type="ECO:0000313" key="2">
    <source>
        <dbReference type="Proteomes" id="UP000053766"/>
    </source>
</evidence>
<accession>A0A0D8XLK3</accession>